<feature type="transmembrane region" description="Helical" evidence="6">
    <location>
        <begin position="12"/>
        <end position="29"/>
    </location>
</feature>
<dbReference type="InterPro" id="IPR016174">
    <property type="entry name" value="Di-haem_cyt_TM"/>
</dbReference>
<comment type="subcellular location">
    <subcellularLocation>
        <location evidence="1">Cell membrane</location>
        <topology evidence="1">Multi-pass membrane protein</topology>
    </subcellularLocation>
</comment>
<dbReference type="STRING" id="930.GCA_002079865_00856"/>
<evidence type="ECO:0000256" key="1">
    <source>
        <dbReference type="ARBA" id="ARBA00004651"/>
    </source>
</evidence>
<evidence type="ECO:0000256" key="6">
    <source>
        <dbReference type="SAM" id="Phobius"/>
    </source>
</evidence>
<dbReference type="SUPFAM" id="SSF81342">
    <property type="entry name" value="Transmembrane di-heme cytochromes"/>
    <property type="match status" value="1"/>
</dbReference>
<dbReference type="GO" id="GO:0022904">
    <property type="term" value="P:respiratory electron transport chain"/>
    <property type="evidence" value="ECO:0007669"/>
    <property type="project" value="InterPro"/>
</dbReference>
<sequence>MHGSDSLPWPRSVKWLHIFLALFITFQLMSELDMKAIWKHVGISAFRHFLFVSHMWVGMASTLVIILFWLVVAGNAQLRAHLFPYHGVYLQRIGKDIQGATRGIFPPAGMRGGLPGLVHGLGLLAISAMGASGVVMFVMIYAAGGVKPGDAYGIPHAIHSLIANLVWAYWWGHIAMALLHALRTPRILRIFIP</sequence>
<gene>
    <name evidence="9" type="ORF">A6M23_06940</name>
    <name evidence="8" type="ORF">A6P07_12280</name>
</gene>
<evidence type="ECO:0000256" key="5">
    <source>
        <dbReference type="ARBA" id="ARBA00023136"/>
    </source>
</evidence>
<evidence type="ECO:0000313" key="10">
    <source>
        <dbReference type="Proteomes" id="UP000094893"/>
    </source>
</evidence>
<keyword evidence="4 6" id="KW-1133">Transmembrane helix</keyword>
<dbReference type="EMBL" id="LWRY01000048">
    <property type="protein sequence ID" value="OCX74098.1"/>
    <property type="molecule type" value="Genomic_DNA"/>
</dbReference>
<dbReference type="eggNOG" id="ENOG5032C8Z">
    <property type="taxonomic scope" value="Bacteria"/>
</dbReference>
<dbReference type="Pfam" id="PF01292">
    <property type="entry name" value="Ni_hydr_CYTB"/>
    <property type="match status" value="1"/>
</dbReference>
<feature type="domain" description="Cytochrome b561 bacterial/Ni-hydrogenase" evidence="7">
    <location>
        <begin position="9"/>
        <end position="189"/>
    </location>
</feature>
<keyword evidence="3 6" id="KW-0812">Transmembrane</keyword>
<dbReference type="Proteomes" id="UP000094893">
    <property type="component" value="Unassembled WGS sequence"/>
</dbReference>
<reference evidence="8 10" key="1">
    <citation type="journal article" date="2016" name="Int. J. Mol. Sci.">
        <title>Comparative genomics of the extreme acidophile Acidithiobacillus thiooxidans reveals intraspecific divergence and niche adaptation.</title>
        <authorList>
            <person name="Zhang X."/>
            <person name="Feng X."/>
            <person name="Tao J."/>
            <person name="Ma L."/>
            <person name="Xiao Y."/>
            <person name="Liang Y."/>
            <person name="Liu X."/>
            <person name="Yin H."/>
        </authorList>
    </citation>
    <scope>NUCLEOTIDE SEQUENCE [LARGE SCALE GENOMIC DNA]</scope>
    <source>
        <strain evidence="8 10">A02</strain>
        <strain evidence="9">DXS-W</strain>
    </source>
</reference>
<dbReference type="Proteomes" id="UP000095008">
    <property type="component" value="Unassembled WGS sequence"/>
</dbReference>
<dbReference type="OrthoDB" id="8559664at2"/>
<dbReference type="EMBL" id="LWSA01000170">
    <property type="protein sequence ID" value="OCX71357.1"/>
    <property type="molecule type" value="Genomic_DNA"/>
</dbReference>
<evidence type="ECO:0000313" key="8">
    <source>
        <dbReference type="EMBL" id="OCX71357.1"/>
    </source>
</evidence>
<protein>
    <recommendedName>
        <fullName evidence="7">Cytochrome b561 bacterial/Ni-hydrogenase domain-containing protein</fullName>
    </recommendedName>
</protein>
<keyword evidence="11" id="KW-1185">Reference proteome</keyword>
<feature type="transmembrane region" description="Helical" evidence="6">
    <location>
        <begin position="49"/>
        <end position="72"/>
    </location>
</feature>
<evidence type="ECO:0000256" key="4">
    <source>
        <dbReference type="ARBA" id="ARBA00022989"/>
    </source>
</evidence>
<dbReference type="AlphaFoldDB" id="A0A1C2JLF4"/>
<keyword evidence="5 6" id="KW-0472">Membrane</keyword>
<evidence type="ECO:0000256" key="2">
    <source>
        <dbReference type="ARBA" id="ARBA00022475"/>
    </source>
</evidence>
<accession>A0A1C2JLF4</accession>
<keyword evidence="2" id="KW-1003">Cell membrane</keyword>
<dbReference type="GO" id="GO:0005886">
    <property type="term" value="C:plasma membrane"/>
    <property type="evidence" value="ECO:0007669"/>
    <property type="project" value="UniProtKB-SubCell"/>
</dbReference>
<evidence type="ECO:0000313" key="9">
    <source>
        <dbReference type="EMBL" id="OCX74098.1"/>
    </source>
</evidence>
<feature type="transmembrane region" description="Helical" evidence="6">
    <location>
        <begin position="120"/>
        <end position="141"/>
    </location>
</feature>
<feature type="transmembrane region" description="Helical" evidence="6">
    <location>
        <begin position="161"/>
        <end position="182"/>
    </location>
</feature>
<dbReference type="RefSeq" id="WP_024894783.1">
    <property type="nucleotide sequence ID" value="NZ_DAIAWO010000015.1"/>
</dbReference>
<evidence type="ECO:0000259" key="7">
    <source>
        <dbReference type="Pfam" id="PF01292"/>
    </source>
</evidence>
<name>A0A1C2JLF4_ACITH</name>
<organism evidence="8 10">
    <name type="scientific">Acidithiobacillus thiooxidans</name>
    <name type="common">Thiobacillus thiooxidans</name>
    <dbReference type="NCBI Taxonomy" id="930"/>
    <lineage>
        <taxon>Bacteria</taxon>
        <taxon>Pseudomonadati</taxon>
        <taxon>Pseudomonadota</taxon>
        <taxon>Acidithiobacillia</taxon>
        <taxon>Acidithiobacillales</taxon>
        <taxon>Acidithiobacillaceae</taxon>
        <taxon>Acidithiobacillus</taxon>
    </lineage>
</organism>
<evidence type="ECO:0000313" key="11">
    <source>
        <dbReference type="Proteomes" id="UP000095008"/>
    </source>
</evidence>
<dbReference type="GO" id="GO:0009055">
    <property type="term" value="F:electron transfer activity"/>
    <property type="evidence" value="ECO:0007669"/>
    <property type="project" value="InterPro"/>
</dbReference>
<comment type="caution">
    <text evidence="8">The sequence shown here is derived from an EMBL/GenBank/DDBJ whole genome shotgun (WGS) entry which is preliminary data.</text>
</comment>
<dbReference type="InterPro" id="IPR011577">
    <property type="entry name" value="Cyt_b561_bac/Ni-Hgenase"/>
</dbReference>
<evidence type="ECO:0000256" key="3">
    <source>
        <dbReference type="ARBA" id="ARBA00022692"/>
    </source>
</evidence>
<proteinExistence type="predicted"/>